<evidence type="ECO:0000256" key="1">
    <source>
        <dbReference type="ARBA" id="ARBA00004418"/>
    </source>
</evidence>
<feature type="signal peptide" evidence="6">
    <location>
        <begin position="1"/>
        <end position="25"/>
    </location>
</feature>
<evidence type="ECO:0000256" key="5">
    <source>
        <dbReference type="ARBA" id="ARBA00022764"/>
    </source>
</evidence>
<evidence type="ECO:0000256" key="2">
    <source>
        <dbReference type="ARBA" id="ARBA00008520"/>
    </source>
</evidence>
<dbReference type="PANTHER" id="PTHR43649:SF34">
    <property type="entry name" value="ABC TRANSPORTER PERIPLASMIC-BINDING PROTEIN YCJN-RELATED"/>
    <property type="match status" value="1"/>
</dbReference>
<dbReference type="Gene3D" id="3.40.190.10">
    <property type="entry name" value="Periplasmic binding protein-like II"/>
    <property type="match status" value="2"/>
</dbReference>
<dbReference type="GO" id="GO:0042597">
    <property type="term" value="C:periplasmic space"/>
    <property type="evidence" value="ECO:0007669"/>
    <property type="project" value="UniProtKB-SubCell"/>
</dbReference>
<keyword evidence="3" id="KW-0813">Transport</keyword>
<evidence type="ECO:0000313" key="7">
    <source>
        <dbReference type="EMBL" id="MBI4923292.1"/>
    </source>
</evidence>
<keyword evidence="5" id="KW-0574">Periplasm</keyword>
<dbReference type="InterPro" id="IPR006059">
    <property type="entry name" value="SBP"/>
</dbReference>
<comment type="subcellular location">
    <subcellularLocation>
        <location evidence="1">Periplasm</location>
    </subcellularLocation>
</comment>
<evidence type="ECO:0000256" key="6">
    <source>
        <dbReference type="SAM" id="SignalP"/>
    </source>
</evidence>
<evidence type="ECO:0000256" key="3">
    <source>
        <dbReference type="ARBA" id="ARBA00022448"/>
    </source>
</evidence>
<name>A0A933L594_9HYPH</name>
<dbReference type="AlphaFoldDB" id="A0A933L594"/>
<dbReference type="Pfam" id="PF01547">
    <property type="entry name" value="SBP_bac_1"/>
    <property type="match status" value="1"/>
</dbReference>
<comment type="similarity">
    <text evidence="2">Belongs to the bacterial solute-binding protein 1 family.</text>
</comment>
<proteinExistence type="inferred from homology"/>
<feature type="chain" id="PRO_5036966638" evidence="6">
    <location>
        <begin position="26"/>
        <end position="428"/>
    </location>
</feature>
<dbReference type="InterPro" id="IPR050490">
    <property type="entry name" value="Bact_solute-bd_prot1"/>
</dbReference>
<dbReference type="SUPFAM" id="SSF53850">
    <property type="entry name" value="Periplasmic binding protein-like II"/>
    <property type="match status" value="1"/>
</dbReference>
<protein>
    <submittedName>
        <fullName evidence="7">Sugar ABC transporter substrate-binding protein</fullName>
    </submittedName>
</protein>
<sequence>MRLSRRALGPLAAALAIAFSLGATAGQFDGVTITHFTQGGAIDRIAGYKELAEEFKAQTGAAVQFVEQPWEQMQTAIINDAIGGTGNYDVVDLDSGWDANVAGYLEPLDARIKSANFDVSDYQGLNALIATADGVRHGIPLTSRSMVMFYREDLLDAAGIAVPKTWEELNAAAKSLTGNGTYGYVGAGVAVQLMKMFFGAYMGDEKRSLFTADGKPTFDSPEGARAIERLKELFSYAPPGVFAMDIPEADQVFLNGEAAFTIEWPDYIQPSLNDPERSKIVGKWAATVPPGPGNAGPWYIGLSSASKNKDAAWAWLSFITSPAAAKMLMIDHGIYATRNSVLLDKDVEAKFPGMQAAVDSYKASFYPSFIASPTWLDWFLGSADIFSAALSGQVAPADAAKQSADLWNKVFDITKGPKGYNWADIFAQ</sequence>
<reference evidence="7" key="1">
    <citation type="submission" date="2020-07" db="EMBL/GenBank/DDBJ databases">
        <title>Huge and variable diversity of episymbiotic CPR bacteria and DPANN archaea in groundwater ecosystems.</title>
        <authorList>
            <person name="He C.Y."/>
            <person name="Keren R."/>
            <person name="Whittaker M."/>
            <person name="Farag I.F."/>
            <person name="Doudna J."/>
            <person name="Cate J.H.D."/>
            <person name="Banfield J.F."/>
        </authorList>
    </citation>
    <scope>NUCLEOTIDE SEQUENCE</scope>
    <source>
        <strain evidence="7">NC_groundwater_1586_Pr3_B-0.1um_66_15</strain>
    </source>
</reference>
<dbReference type="CDD" id="cd13585">
    <property type="entry name" value="PBP2_TMBP_like"/>
    <property type="match status" value="1"/>
</dbReference>
<evidence type="ECO:0000256" key="4">
    <source>
        <dbReference type="ARBA" id="ARBA00022729"/>
    </source>
</evidence>
<comment type="caution">
    <text evidence="7">The sequence shown here is derived from an EMBL/GenBank/DDBJ whole genome shotgun (WGS) entry which is preliminary data.</text>
</comment>
<gene>
    <name evidence="7" type="ORF">HY834_16240</name>
</gene>
<organism evidence="7 8">
    <name type="scientific">Devosia nanyangense</name>
    <dbReference type="NCBI Taxonomy" id="1228055"/>
    <lineage>
        <taxon>Bacteria</taxon>
        <taxon>Pseudomonadati</taxon>
        <taxon>Pseudomonadota</taxon>
        <taxon>Alphaproteobacteria</taxon>
        <taxon>Hyphomicrobiales</taxon>
        <taxon>Devosiaceae</taxon>
        <taxon>Devosia</taxon>
    </lineage>
</organism>
<evidence type="ECO:0000313" key="8">
    <source>
        <dbReference type="Proteomes" id="UP000782610"/>
    </source>
</evidence>
<dbReference type="EMBL" id="JACRAF010000050">
    <property type="protein sequence ID" value="MBI4923292.1"/>
    <property type="molecule type" value="Genomic_DNA"/>
</dbReference>
<accession>A0A933L594</accession>
<dbReference type="Proteomes" id="UP000782610">
    <property type="component" value="Unassembled WGS sequence"/>
</dbReference>
<keyword evidence="4 6" id="KW-0732">Signal</keyword>
<dbReference type="PANTHER" id="PTHR43649">
    <property type="entry name" value="ARABINOSE-BINDING PROTEIN-RELATED"/>
    <property type="match status" value="1"/>
</dbReference>